<reference evidence="16 17" key="1">
    <citation type="submission" date="2019-07" db="EMBL/GenBank/DDBJ databases">
        <title>Novel species isolated from glacier.</title>
        <authorList>
            <person name="Liu Q."/>
            <person name="Xin Y.-H."/>
        </authorList>
    </citation>
    <scope>NUCLEOTIDE SEQUENCE [LARGE SCALE GENOMIC DNA]</scope>
    <source>
        <strain evidence="16 17">LB1R16</strain>
    </source>
</reference>
<dbReference type="AlphaFoldDB" id="A0A552UHV6"/>
<feature type="domain" description="TonB-dependent receptor-like beta-barrel" evidence="14">
    <location>
        <begin position="327"/>
        <end position="769"/>
    </location>
</feature>
<feature type="chain" id="PRO_5021753578" evidence="13">
    <location>
        <begin position="29"/>
        <end position="1012"/>
    </location>
</feature>
<dbReference type="InterPro" id="IPR039426">
    <property type="entry name" value="TonB-dep_rcpt-like"/>
</dbReference>
<comment type="subcellular location">
    <subcellularLocation>
        <location evidence="1 11">Cell outer membrane</location>
        <topology evidence="1 11">Multi-pass membrane protein</topology>
    </subcellularLocation>
</comment>
<evidence type="ECO:0000259" key="15">
    <source>
        <dbReference type="Pfam" id="PF07715"/>
    </source>
</evidence>
<comment type="caution">
    <text evidence="16">The sequence shown here is derived from an EMBL/GenBank/DDBJ whole genome shotgun (WGS) entry which is preliminary data.</text>
</comment>
<evidence type="ECO:0000256" key="11">
    <source>
        <dbReference type="PROSITE-ProRule" id="PRU01360"/>
    </source>
</evidence>
<comment type="similarity">
    <text evidence="11 12">Belongs to the TonB-dependent receptor family.</text>
</comment>
<keyword evidence="5 11" id="KW-0812">Transmembrane</keyword>
<evidence type="ECO:0000313" key="17">
    <source>
        <dbReference type="Proteomes" id="UP000317894"/>
    </source>
</evidence>
<keyword evidence="6" id="KW-0408">Iron</keyword>
<dbReference type="PANTHER" id="PTHR32552">
    <property type="entry name" value="FERRICHROME IRON RECEPTOR-RELATED"/>
    <property type="match status" value="1"/>
</dbReference>
<accession>A0A552UHV6</accession>
<keyword evidence="9 11" id="KW-0472">Membrane</keyword>
<keyword evidence="17" id="KW-1185">Reference proteome</keyword>
<feature type="domain" description="TonB-dependent receptor-like beta-barrel" evidence="14">
    <location>
        <begin position="881"/>
        <end position="974"/>
    </location>
</feature>
<evidence type="ECO:0000256" key="10">
    <source>
        <dbReference type="ARBA" id="ARBA00023237"/>
    </source>
</evidence>
<dbReference type="Gene3D" id="2.40.170.20">
    <property type="entry name" value="TonB-dependent receptor, beta-barrel domain"/>
    <property type="match status" value="3"/>
</dbReference>
<dbReference type="InterPro" id="IPR036942">
    <property type="entry name" value="Beta-barrel_TonB_sf"/>
</dbReference>
<dbReference type="GO" id="GO:0009279">
    <property type="term" value="C:cell outer membrane"/>
    <property type="evidence" value="ECO:0007669"/>
    <property type="project" value="UniProtKB-SubCell"/>
</dbReference>
<keyword evidence="8 12" id="KW-0798">TonB box</keyword>
<sequence length="1012" mass="107262">MRPINNFTRAMLVSGVSAAALLSMPAAAQAPAAPPAPAPAAAALDESSGIDDIIVTAQRVGQSLQDVPIAVSAFTAEALEKQQIDNPSDLQLTLPNVTFTKSNFTGSTFTIRGVGDLCVGGTCDSATAIHANDLPLFGTRLFETEFFDIERVEVLRGPQGTLFGRNATAGVVNFITAKPVLGEFKAGIEGEYGNYESYKAKGFINIPLGENLSARVAGTYLKRDGYTKNLFDNSRIDDRDQYAIRGSLRWKPTDATTIDLMGYYFRESDNRLRIQKQLCDRDPTGILGCLPSGAAYGTTNNNATFVGTLSSREFLTTQGGAAIGALGLGSLYGPDTYQGNVNPADPRVVNTDFTPTYFTDEIQAQARITHDFGGVSIKISGQYQQNQLRSSQDYNLSVTNRALYAQGLGTLAAYAGGAGGAALANVFRPVASALIPNGPTGQLCSSLPEPTGTGVFGGNGVCSATAQDYDRSSYKNKAYTGEAVLSSQFDGAFNFLLGAIYNRVETTDVDYYVNAFGIDYIAGVLGAATALGQQGAGNTSFPPVYLGSPFFRNNQKDFTLKSYGIFGEAYYNLTDTVKVTVGVRYNNDKKFVRQRTALAAFPVPYSATDAFNSPFVGSFDADPGRAGNQLFQERDANFSEFTGRAVVDWKITDDNLLYASYSRGYKSGGVNPPLSPVFAVTDSFDPEFIDAFEVGSKNSFLDGTLRLNATAFYYKYKGLQLSRIVARTSVNDNVNANIYGLEIDAIVAPIRALVLNFGISYLHTKVAQDKFLSNPRDPSGGRSDAVIIKDIANGSNCTVVPTTAGNAAGANAFVGFVNNTINAGGIPGLMAGAGLRAPTAFPAGSGINGATGAFSVCAALTGVAAAAGANFGGIQVLSEGQTVNIKGNELPQSPNYKASAGIQYTADVGSNGWSVVPRFDIVLTGDSFGSVFNGDTPGQTKLINRIPSYTIMNAQIQLNGPGERWFVRGFVQNLGDNDAVTGQYVTDQSSGLFTNIFTLEPRRYGIAAGVKF</sequence>
<dbReference type="InterPro" id="IPR000531">
    <property type="entry name" value="Beta-barrel_TonB"/>
</dbReference>
<evidence type="ECO:0000313" key="16">
    <source>
        <dbReference type="EMBL" id="TRW17802.1"/>
    </source>
</evidence>
<dbReference type="OrthoDB" id="9760333at2"/>
<evidence type="ECO:0000256" key="7">
    <source>
        <dbReference type="ARBA" id="ARBA00023065"/>
    </source>
</evidence>
<keyword evidence="16" id="KW-0675">Receptor</keyword>
<dbReference type="PROSITE" id="PS52016">
    <property type="entry name" value="TONB_DEPENDENT_REC_3"/>
    <property type="match status" value="1"/>
</dbReference>
<dbReference type="Proteomes" id="UP000317894">
    <property type="component" value="Unassembled WGS sequence"/>
</dbReference>
<feature type="domain" description="TonB-dependent receptor plug" evidence="15">
    <location>
        <begin position="64"/>
        <end position="171"/>
    </location>
</feature>
<keyword evidence="3 11" id="KW-1134">Transmembrane beta strand</keyword>
<evidence type="ECO:0000256" key="9">
    <source>
        <dbReference type="ARBA" id="ARBA00023136"/>
    </source>
</evidence>
<evidence type="ECO:0000256" key="5">
    <source>
        <dbReference type="ARBA" id="ARBA00022692"/>
    </source>
</evidence>
<dbReference type="PANTHER" id="PTHR32552:SF81">
    <property type="entry name" value="TONB-DEPENDENT OUTER MEMBRANE RECEPTOR"/>
    <property type="match status" value="1"/>
</dbReference>
<feature type="signal peptide" evidence="13">
    <location>
        <begin position="1"/>
        <end position="28"/>
    </location>
</feature>
<evidence type="ECO:0000256" key="12">
    <source>
        <dbReference type="RuleBase" id="RU003357"/>
    </source>
</evidence>
<name>A0A552UHV6_9SPHN</name>
<keyword evidence="10 11" id="KW-0998">Cell outer membrane</keyword>
<evidence type="ECO:0000256" key="3">
    <source>
        <dbReference type="ARBA" id="ARBA00022452"/>
    </source>
</evidence>
<evidence type="ECO:0000256" key="4">
    <source>
        <dbReference type="ARBA" id="ARBA00022496"/>
    </source>
</evidence>
<evidence type="ECO:0000259" key="14">
    <source>
        <dbReference type="Pfam" id="PF00593"/>
    </source>
</evidence>
<organism evidence="16 17">
    <name type="scientific">Glacieibacterium frigidum</name>
    <dbReference type="NCBI Taxonomy" id="2593303"/>
    <lineage>
        <taxon>Bacteria</taxon>
        <taxon>Pseudomonadati</taxon>
        <taxon>Pseudomonadota</taxon>
        <taxon>Alphaproteobacteria</taxon>
        <taxon>Sphingomonadales</taxon>
        <taxon>Sphingosinicellaceae</taxon>
        <taxon>Glacieibacterium</taxon>
    </lineage>
</organism>
<evidence type="ECO:0000256" key="2">
    <source>
        <dbReference type="ARBA" id="ARBA00022448"/>
    </source>
</evidence>
<keyword evidence="7" id="KW-0406">Ion transport</keyword>
<dbReference type="RefSeq" id="WP_144236494.1">
    <property type="nucleotide sequence ID" value="NZ_VJWA01000001.1"/>
</dbReference>
<dbReference type="GO" id="GO:0006826">
    <property type="term" value="P:iron ion transport"/>
    <property type="evidence" value="ECO:0007669"/>
    <property type="project" value="UniProtKB-KW"/>
</dbReference>
<dbReference type="Pfam" id="PF07715">
    <property type="entry name" value="Plug"/>
    <property type="match status" value="1"/>
</dbReference>
<evidence type="ECO:0000256" key="13">
    <source>
        <dbReference type="SAM" id="SignalP"/>
    </source>
</evidence>
<gene>
    <name evidence="16" type="ORF">FMM06_06610</name>
</gene>
<dbReference type="SUPFAM" id="SSF56935">
    <property type="entry name" value="Porins"/>
    <property type="match status" value="1"/>
</dbReference>
<proteinExistence type="inferred from homology"/>
<keyword evidence="4" id="KW-0410">Iron transport</keyword>
<keyword evidence="2 11" id="KW-0813">Transport</keyword>
<dbReference type="InterPro" id="IPR012910">
    <property type="entry name" value="Plug_dom"/>
</dbReference>
<keyword evidence="13" id="KW-0732">Signal</keyword>
<dbReference type="Pfam" id="PF00593">
    <property type="entry name" value="TonB_dep_Rec_b-barrel"/>
    <property type="match status" value="2"/>
</dbReference>
<evidence type="ECO:0000256" key="8">
    <source>
        <dbReference type="ARBA" id="ARBA00023077"/>
    </source>
</evidence>
<evidence type="ECO:0000256" key="1">
    <source>
        <dbReference type="ARBA" id="ARBA00004571"/>
    </source>
</evidence>
<evidence type="ECO:0000256" key="6">
    <source>
        <dbReference type="ARBA" id="ARBA00023004"/>
    </source>
</evidence>
<protein>
    <submittedName>
        <fullName evidence="16">TonB-dependent receptor</fullName>
    </submittedName>
</protein>
<dbReference type="EMBL" id="VJWA01000001">
    <property type="protein sequence ID" value="TRW17802.1"/>
    <property type="molecule type" value="Genomic_DNA"/>
</dbReference>